<reference evidence="4" key="2">
    <citation type="submission" date="2025-08" db="UniProtKB">
        <authorList>
            <consortium name="Ensembl"/>
        </authorList>
    </citation>
    <scope>IDENTIFICATION</scope>
</reference>
<dbReference type="Gene3D" id="2.100.10.30">
    <property type="entry name" value="Jacalin-like lectin domain"/>
    <property type="match status" value="1"/>
</dbReference>
<organism evidence="4 5">
    <name type="scientific">Gopherus agassizii</name>
    <name type="common">Agassiz's desert tortoise</name>
    <dbReference type="NCBI Taxonomy" id="38772"/>
    <lineage>
        <taxon>Eukaryota</taxon>
        <taxon>Metazoa</taxon>
        <taxon>Chordata</taxon>
        <taxon>Craniata</taxon>
        <taxon>Vertebrata</taxon>
        <taxon>Euteleostomi</taxon>
        <taxon>Archelosauria</taxon>
        <taxon>Testudinata</taxon>
        <taxon>Testudines</taxon>
        <taxon>Cryptodira</taxon>
        <taxon>Durocryptodira</taxon>
        <taxon>Testudinoidea</taxon>
        <taxon>Testudinidae</taxon>
        <taxon>Gopherus</taxon>
    </lineage>
</organism>
<dbReference type="SUPFAM" id="SSF51101">
    <property type="entry name" value="Mannose-binding lectins"/>
    <property type="match status" value="1"/>
</dbReference>
<dbReference type="InterPro" id="IPR036404">
    <property type="entry name" value="Jacalin-like_lectin_dom_sf"/>
</dbReference>
<dbReference type="GO" id="GO:0030246">
    <property type="term" value="F:carbohydrate binding"/>
    <property type="evidence" value="ECO:0007669"/>
    <property type="project" value="UniProtKB-KW"/>
</dbReference>
<dbReference type="SMART" id="SM00915">
    <property type="entry name" value="Jacalin"/>
    <property type="match status" value="1"/>
</dbReference>
<accession>A0A452GLV5</accession>
<dbReference type="InterPro" id="IPR052321">
    <property type="entry name" value="PolyBind_ProtTraffic"/>
</dbReference>
<evidence type="ECO:0000256" key="1">
    <source>
        <dbReference type="ARBA" id="ARBA00022729"/>
    </source>
</evidence>
<reference evidence="4" key="3">
    <citation type="submission" date="2025-09" db="UniProtKB">
        <authorList>
            <consortium name="Ensembl"/>
        </authorList>
    </citation>
    <scope>IDENTIFICATION</scope>
</reference>
<dbReference type="PANTHER" id="PTHR33589">
    <property type="entry name" value="OS11G0524900 PROTEIN"/>
    <property type="match status" value="1"/>
</dbReference>
<feature type="domain" description="Jacalin-type lectin" evidence="3">
    <location>
        <begin position="1"/>
        <end position="141"/>
    </location>
</feature>
<sequence>GSTSPWGGSQGAGFGGTEGHQSLRAGHWVQGLRVQGCTCPWRGSIQLQFGHRWGELFGAKTGPALEVTLLPRERITQISGKHYTYIYQLIISTNHGRTFFFGQPYGYSFNAVPLSRSEYLAFITGHYSGSSLTGIAMHWADPRVRE</sequence>
<dbReference type="PROSITE" id="PS51752">
    <property type="entry name" value="JACALIN_LECTIN"/>
    <property type="match status" value="1"/>
</dbReference>
<evidence type="ECO:0000313" key="4">
    <source>
        <dbReference type="Ensembl" id="ENSGAGP00000002666.1"/>
    </source>
</evidence>
<reference evidence="5" key="1">
    <citation type="journal article" date="2017" name="PLoS ONE">
        <title>The Agassiz's desert tortoise genome provides a resource for the conservation of a threatened species.</title>
        <authorList>
            <person name="Tollis M."/>
            <person name="DeNardo D.F."/>
            <person name="Cornelius J.A."/>
            <person name="Dolby G.A."/>
            <person name="Edwards T."/>
            <person name="Henen B.T."/>
            <person name="Karl A.E."/>
            <person name="Murphy R.W."/>
            <person name="Kusumi K."/>
        </authorList>
    </citation>
    <scope>NUCLEOTIDE SEQUENCE [LARGE SCALE GENOMIC DNA]</scope>
</reference>
<name>A0A452GLV5_9SAUR</name>
<dbReference type="InterPro" id="IPR001229">
    <property type="entry name" value="Jacalin-like_lectin_dom"/>
</dbReference>
<dbReference type="Proteomes" id="UP000291020">
    <property type="component" value="Unassembled WGS sequence"/>
</dbReference>
<dbReference type="PANTHER" id="PTHR33589:SF5">
    <property type="entry name" value="JACALIN-TYPE LECTIN DOMAIN-CONTAINING PROTEIN"/>
    <property type="match status" value="1"/>
</dbReference>
<evidence type="ECO:0000259" key="3">
    <source>
        <dbReference type="PROSITE" id="PS51752"/>
    </source>
</evidence>
<evidence type="ECO:0000313" key="5">
    <source>
        <dbReference type="Proteomes" id="UP000291020"/>
    </source>
</evidence>
<dbReference type="Pfam" id="PF01419">
    <property type="entry name" value="Jacalin"/>
    <property type="match status" value="1"/>
</dbReference>
<keyword evidence="1" id="KW-0732">Signal</keyword>
<keyword evidence="2" id="KW-0430">Lectin</keyword>
<keyword evidence="5" id="KW-1185">Reference proteome</keyword>
<dbReference type="AlphaFoldDB" id="A0A452GLV5"/>
<dbReference type="Ensembl" id="ENSGAGT00000003056.1">
    <property type="protein sequence ID" value="ENSGAGP00000002666.1"/>
    <property type="gene ID" value="ENSGAGG00000002145.1"/>
</dbReference>
<evidence type="ECO:0000256" key="2">
    <source>
        <dbReference type="ARBA" id="ARBA00022734"/>
    </source>
</evidence>
<protein>
    <recommendedName>
        <fullName evidence="3">Jacalin-type lectin domain-containing protein</fullName>
    </recommendedName>
</protein>
<proteinExistence type="predicted"/>
<dbReference type="STRING" id="38772.ENSGAGP00000002666"/>